<protein>
    <recommendedName>
        <fullName evidence="1">Ig-like domain-containing protein</fullName>
    </recommendedName>
</protein>
<organism evidence="2 3">
    <name type="scientific">Mytilus galloprovincialis</name>
    <name type="common">Mediterranean mussel</name>
    <dbReference type="NCBI Taxonomy" id="29158"/>
    <lineage>
        <taxon>Eukaryota</taxon>
        <taxon>Metazoa</taxon>
        <taxon>Spiralia</taxon>
        <taxon>Lophotrochozoa</taxon>
        <taxon>Mollusca</taxon>
        <taxon>Bivalvia</taxon>
        <taxon>Autobranchia</taxon>
        <taxon>Pteriomorphia</taxon>
        <taxon>Mytilida</taxon>
        <taxon>Mytiloidea</taxon>
        <taxon>Mytilidae</taxon>
        <taxon>Mytilinae</taxon>
        <taxon>Mytilus</taxon>
    </lineage>
</organism>
<name>A0A8B6CS10_MYTGA</name>
<dbReference type="PROSITE" id="PS50835">
    <property type="entry name" value="IG_LIKE"/>
    <property type="match status" value="1"/>
</dbReference>
<comment type="caution">
    <text evidence="2">The sequence shown here is derived from an EMBL/GenBank/DDBJ whole genome shotgun (WGS) entry which is preliminary data.</text>
</comment>
<dbReference type="InterPro" id="IPR036179">
    <property type="entry name" value="Ig-like_dom_sf"/>
</dbReference>
<keyword evidence="3" id="KW-1185">Reference proteome</keyword>
<dbReference type="SUPFAM" id="SSF48726">
    <property type="entry name" value="Immunoglobulin"/>
    <property type="match status" value="1"/>
</dbReference>
<feature type="domain" description="Ig-like" evidence="1">
    <location>
        <begin position="13"/>
        <end position="82"/>
    </location>
</feature>
<dbReference type="Proteomes" id="UP000596742">
    <property type="component" value="Unassembled WGS sequence"/>
</dbReference>
<gene>
    <name evidence="2" type="ORF">MGAL_10B005648</name>
</gene>
<dbReference type="InterPro" id="IPR007110">
    <property type="entry name" value="Ig-like_dom"/>
</dbReference>
<evidence type="ECO:0000259" key="1">
    <source>
        <dbReference type="PROSITE" id="PS50835"/>
    </source>
</evidence>
<sequence length="122" mass="13748">MEWTVVRKAIDYGQNVTLFCNVSNCCPKYSGWDRWTPDQNMLFLDVKTGRPNRKYDGMVVSGGYTLIIQNLTKQDLNISYSCVYGGALGEKKLLLEQDVFTYISNTQPNAPNDEGIFSGGEM</sequence>
<dbReference type="Gene3D" id="2.60.40.10">
    <property type="entry name" value="Immunoglobulins"/>
    <property type="match status" value="1"/>
</dbReference>
<evidence type="ECO:0000313" key="2">
    <source>
        <dbReference type="EMBL" id="VDI09239.1"/>
    </source>
</evidence>
<accession>A0A8B6CS10</accession>
<evidence type="ECO:0000313" key="3">
    <source>
        <dbReference type="Proteomes" id="UP000596742"/>
    </source>
</evidence>
<dbReference type="AlphaFoldDB" id="A0A8B6CS10"/>
<dbReference type="EMBL" id="UYJE01002277">
    <property type="protein sequence ID" value="VDI09239.1"/>
    <property type="molecule type" value="Genomic_DNA"/>
</dbReference>
<proteinExistence type="predicted"/>
<dbReference type="InterPro" id="IPR013783">
    <property type="entry name" value="Ig-like_fold"/>
</dbReference>
<reference evidence="2" key="1">
    <citation type="submission" date="2018-11" db="EMBL/GenBank/DDBJ databases">
        <authorList>
            <person name="Alioto T."/>
            <person name="Alioto T."/>
        </authorList>
    </citation>
    <scope>NUCLEOTIDE SEQUENCE</scope>
</reference>